<feature type="compositionally biased region" description="Polar residues" evidence="1">
    <location>
        <begin position="192"/>
        <end position="207"/>
    </location>
</feature>
<dbReference type="EMBL" id="CP036275">
    <property type="protein sequence ID" value="QDU40023.1"/>
    <property type="molecule type" value="Genomic_DNA"/>
</dbReference>
<evidence type="ECO:0000256" key="2">
    <source>
        <dbReference type="SAM" id="SignalP"/>
    </source>
</evidence>
<feature type="chain" id="PRO_5021842396" description="Ser-Thr-rich glycosyl-phosphatidyl-inositol-anchored membrane family protein" evidence="2">
    <location>
        <begin position="20"/>
        <end position="496"/>
    </location>
</feature>
<dbReference type="KEGG" id="mri:Mal4_43770"/>
<dbReference type="OrthoDB" id="257265at2"/>
<dbReference type="SUPFAM" id="SSF110296">
    <property type="entry name" value="Oligoxyloglucan reducing end-specific cellobiohydrolase"/>
    <property type="match status" value="1"/>
</dbReference>
<protein>
    <recommendedName>
        <fullName evidence="5">Ser-Thr-rich glycosyl-phosphatidyl-inositol-anchored membrane family protein</fullName>
    </recommendedName>
</protein>
<proteinExistence type="predicted"/>
<keyword evidence="2" id="KW-0732">Signal</keyword>
<gene>
    <name evidence="3" type="ORF">Mal4_43770</name>
</gene>
<dbReference type="AlphaFoldDB" id="A0A517ZC00"/>
<accession>A0A517ZC00</accession>
<evidence type="ECO:0000313" key="4">
    <source>
        <dbReference type="Proteomes" id="UP000320496"/>
    </source>
</evidence>
<feature type="region of interest" description="Disordered" evidence="1">
    <location>
        <begin position="188"/>
        <end position="281"/>
    </location>
</feature>
<feature type="signal peptide" evidence="2">
    <location>
        <begin position="1"/>
        <end position="19"/>
    </location>
</feature>
<evidence type="ECO:0000313" key="3">
    <source>
        <dbReference type="EMBL" id="QDU40023.1"/>
    </source>
</evidence>
<dbReference type="RefSeq" id="WP_145371150.1">
    <property type="nucleotide sequence ID" value="NZ_CP036275.1"/>
</dbReference>
<keyword evidence="4" id="KW-1185">Reference proteome</keyword>
<sequence length="496" mass="53891" precursor="true">MPVVLAILVLSMTSELAIAAPVHTSRPRFRIPFQFDSAEIQRLGAVEIQLYVSSDRGVNWRHVQSVSPTAGKFTFEAEQDGEYWFAVRTLDGRRQQHPGGPLQAGLQVVVDQQQPELEVGLTDLQDGRVLLSWRAVDAHLDAETLSLEFFNVATSRWEGVNVTAAANGQTSWSVKPGQLVSVRGQVADRAGNTATSEASVTIDGTSSRPRDRDVPDFSKPVAEGPGSSELAGTPPSFDGRITPVEPTPRAQFPQIRSGNSPQQLVTSDASRPPALAKSLTRVEGSVPTRRVNSRTFNISYAFDNVGPSGVGDVDLYISENGGLKWYHYGSDPDRRSPMSVTVPKDGDYGFALRVHSGVGIAATPPQPEEKPAFRIVVDQTPPKAQLYPLVQGQGSAHNKVEIQWVVTDELLADKPIALFYALQSTGPWEPIATGLDNTGRYVWTLGLEAAQKIYVRIDARDAAGNVTRVEVNQPLVIDMSTPTARILDVETLRSPQ</sequence>
<dbReference type="Proteomes" id="UP000320496">
    <property type="component" value="Chromosome"/>
</dbReference>
<name>A0A517ZC00_9PLAN</name>
<feature type="compositionally biased region" description="Polar residues" evidence="1">
    <location>
        <begin position="254"/>
        <end position="269"/>
    </location>
</feature>
<evidence type="ECO:0008006" key="5">
    <source>
        <dbReference type="Google" id="ProtNLM"/>
    </source>
</evidence>
<evidence type="ECO:0000256" key="1">
    <source>
        <dbReference type="SAM" id="MobiDB-lite"/>
    </source>
</evidence>
<organism evidence="3 4">
    <name type="scientific">Maioricimonas rarisocia</name>
    <dbReference type="NCBI Taxonomy" id="2528026"/>
    <lineage>
        <taxon>Bacteria</taxon>
        <taxon>Pseudomonadati</taxon>
        <taxon>Planctomycetota</taxon>
        <taxon>Planctomycetia</taxon>
        <taxon>Planctomycetales</taxon>
        <taxon>Planctomycetaceae</taxon>
        <taxon>Maioricimonas</taxon>
    </lineage>
</organism>
<reference evidence="3 4" key="1">
    <citation type="submission" date="2019-02" db="EMBL/GenBank/DDBJ databases">
        <title>Deep-cultivation of Planctomycetes and their phenomic and genomic characterization uncovers novel biology.</title>
        <authorList>
            <person name="Wiegand S."/>
            <person name="Jogler M."/>
            <person name="Boedeker C."/>
            <person name="Pinto D."/>
            <person name="Vollmers J."/>
            <person name="Rivas-Marin E."/>
            <person name="Kohn T."/>
            <person name="Peeters S.H."/>
            <person name="Heuer A."/>
            <person name="Rast P."/>
            <person name="Oberbeckmann S."/>
            <person name="Bunk B."/>
            <person name="Jeske O."/>
            <person name="Meyerdierks A."/>
            <person name="Storesund J.E."/>
            <person name="Kallscheuer N."/>
            <person name="Luecker S."/>
            <person name="Lage O.M."/>
            <person name="Pohl T."/>
            <person name="Merkel B.J."/>
            <person name="Hornburger P."/>
            <person name="Mueller R.-W."/>
            <person name="Bruemmer F."/>
            <person name="Labrenz M."/>
            <person name="Spormann A.M."/>
            <person name="Op den Camp H."/>
            <person name="Overmann J."/>
            <person name="Amann R."/>
            <person name="Jetten M.S.M."/>
            <person name="Mascher T."/>
            <person name="Medema M.H."/>
            <person name="Devos D.P."/>
            <person name="Kaster A.-K."/>
            <person name="Ovreas L."/>
            <person name="Rohde M."/>
            <person name="Galperin M.Y."/>
            <person name="Jogler C."/>
        </authorList>
    </citation>
    <scope>NUCLEOTIDE SEQUENCE [LARGE SCALE GENOMIC DNA]</scope>
    <source>
        <strain evidence="3 4">Mal4</strain>
    </source>
</reference>